<dbReference type="GO" id="GO:0016020">
    <property type="term" value="C:membrane"/>
    <property type="evidence" value="ECO:0007669"/>
    <property type="project" value="UniProtKB-SubCell"/>
</dbReference>
<dbReference type="OrthoDB" id="1414122at2759"/>
<name>A0A2I4EFT9_JUGRE</name>
<dbReference type="SUPFAM" id="SSF117070">
    <property type="entry name" value="LEA14-like"/>
    <property type="match status" value="1"/>
</dbReference>
<gene>
    <name evidence="8" type="primary">LOC108989191</name>
</gene>
<dbReference type="RefSeq" id="XP_018818271.1">
    <property type="nucleotide sequence ID" value="XM_018962726.2"/>
</dbReference>
<dbReference type="Pfam" id="PF03168">
    <property type="entry name" value="LEA_2"/>
    <property type="match status" value="1"/>
</dbReference>
<dbReference type="STRING" id="51240.A0A2I4EFT9"/>
<evidence type="ECO:0000313" key="8">
    <source>
        <dbReference type="RefSeq" id="XP_018818271.1"/>
    </source>
</evidence>
<dbReference type="InParanoid" id="A0A2I4EFT9"/>
<feature type="domain" description="Late embryogenesis abundant protein LEA-2 subgroup" evidence="6">
    <location>
        <begin position="96"/>
        <end position="191"/>
    </location>
</feature>
<comment type="subcellular location">
    <subcellularLocation>
        <location evidence="1">Membrane</location>
        <topology evidence="1">Single-pass membrane protein</topology>
    </subcellularLocation>
</comment>
<feature type="transmembrane region" description="Helical" evidence="5">
    <location>
        <begin position="44"/>
        <end position="63"/>
    </location>
</feature>
<evidence type="ECO:0000256" key="4">
    <source>
        <dbReference type="ARBA" id="ARBA00023136"/>
    </source>
</evidence>
<evidence type="ECO:0000259" key="6">
    <source>
        <dbReference type="Pfam" id="PF03168"/>
    </source>
</evidence>
<reference evidence="8" key="1">
    <citation type="submission" date="2025-08" db="UniProtKB">
        <authorList>
            <consortium name="RefSeq"/>
        </authorList>
    </citation>
    <scope>IDENTIFICATION</scope>
    <source>
        <tissue evidence="8">Leaves</tissue>
    </source>
</reference>
<protein>
    <submittedName>
        <fullName evidence="8">Uncharacterized protein LOC108989191</fullName>
    </submittedName>
</protein>
<evidence type="ECO:0000256" key="1">
    <source>
        <dbReference type="ARBA" id="ARBA00004167"/>
    </source>
</evidence>
<keyword evidence="7" id="KW-1185">Reference proteome</keyword>
<evidence type="ECO:0000256" key="2">
    <source>
        <dbReference type="ARBA" id="ARBA00022692"/>
    </source>
</evidence>
<dbReference type="Proteomes" id="UP000235220">
    <property type="component" value="Chromosome 7"/>
</dbReference>
<dbReference type="InterPro" id="IPR044839">
    <property type="entry name" value="NDR1-like"/>
</dbReference>
<dbReference type="PANTHER" id="PTHR31234">
    <property type="entry name" value="LATE EMBRYOGENESIS ABUNDANT (LEA) HYDROXYPROLINE-RICH GLYCOPROTEIN FAMILY"/>
    <property type="match status" value="1"/>
</dbReference>
<dbReference type="AlphaFoldDB" id="A0A2I4EFT9"/>
<sequence length="214" mass="24387">MLSRTVTMATSKADYYHPIHIPFPPHQNYVVLTPYYHSSNRNRLRIICTGLIILLAAVVYIFWPTDPDVKIVRLRLNRIHVHTFPRVSVDISMFVTVKVRNTDVYSMDYTMIDVAVGYRGKKLGHVRSDRGHVRARGSSYVDAQLEFDGVELMSDAMYLLKDLAKGRVPFDTRTEIKGQLGLFFIQVPLSAKVSCEVLVNTINQTIARQNCVAE</sequence>
<proteinExistence type="predicted"/>
<dbReference type="GeneID" id="108989191"/>
<dbReference type="Gene3D" id="2.60.40.1820">
    <property type="match status" value="1"/>
</dbReference>
<evidence type="ECO:0000256" key="5">
    <source>
        <dbReference type="SAM" id="Phobius"/>
    </source>
</evidence>
<dbReference type="PANTHER" id="PTHR31234:SF69">
    <property type="entry name" value="EXPRESSED PROTEIN"/>
    <property type="match status" value="1"/>
</dbReference>
<evidence type="ECO:0000256" key="3">
    <source>
        <dbReference type="ARBA" id="ARBA00022989"/>
    </source>
</evidence>
<dbReference type="KEGG" id="jre:108989191"/>
<dbReference type="InterPro" id="IPR004864">
    <property type="entry name" value="LEA_2"/>
</dbReference>
<organism evidence="7 8">
    <name type="scientific">Juglans regia</name>
    <name type="common">English walnut</name>
    <dbReference type="NCBI Taxonomy" id="51240"/>
    <lineage>
        <taxon>Eukaryota</taxon>
        <taxon>Viridiplantae</taxon>
        <taxon>Streptophyta</taxon>
        <taxon>Embryophyta</taxon>
        <taxon>Tracheophyta</taxon>
        <taxon>Spermatophyta</taxon>
        <taxon>Magnoliopsida</taxon>
        <taxon>eudicotyledons</taxon>
        <taxon>Gunneridae</taxon>
        <taxon>Pentapetalae</taxon>
        <taxon>rosids</taxon>
        <taxon>fabids</taxon>
        <taxon>Fagales</taxon>
        <taxon>Juglandaceae</taxon>
        <taxon>Juglans</taxon>
    </lineage>
</organism>
<dbReference type="GO" id="GO:0098542">
    <property type="term" value="P:defense response to other organism"/>
    <property type="evidence" value="ECO:0007669"/>
    <property type="project" value="InterPro"/>
</dbReference>
<keyword evidence="4 5" id="KW-0472">Membrane</keyword>
<keyword evidence="2 5" id="KW-0812">Transmembrane</keyword>
<keyword evidence="3 5" id="KW-1133">Transmembrane helix</keyword>
<evidence type="ECO:0000313" key="7">
    <source>
        <dbReference type="Proteomes" id="UP000235220"/>
    </source>
</evidence>
<accession>A0A2I4EFT9</accession>